<dbReference type="InterPro" id="IPR036322">
    <property type="entry name" value="WD40_repeat_dom_sf"/>
</dbReference>
<dbReference type="SUPFAM" id="SSF50978">
    <property type="entry name" value="WD40 repeat-like"/>
    <property type="match status" value="1"/>
</dbReference>
<proteinExistence type="predicted"/>
<accession>A0A822Y0I2</accession>
<comment type="function">
    <text evidence="6">Component of the anaphase promoting complex/cyclosome (APC/C), a cell cycle-regulated E3 ubiquitin-protein ligase complex that controls progression through mitosis and the G1 phase of the cell cycle.</text>
</comment>
<evidence type="ECO:0000256" key="3">
    <source>
        <dbReference type="ARBA" id="ARBA00022737"/>
    </source>
</evidence>
<keyword evidence="5" id="KW-0131">Cell cycle</keyword>
<dbReference type="InterPro" id="IPR001680">
    <property type="entry name" value="WD40_rpt"/>
</dbReference>
<gene>
    <name evidence="8" type="ORF">HUJ06_026220</name>
</gene>
<evidence type="ECO:0000313" key="8">
    <source>
        <dbReference type="EMBL" id="DAD24756.1"/>
    </source>
</evidence>
<evidence type="ECO:0000313" key="9">
    <source>
        <dbReference type="Proteomes" id="UP000607653"/>
    </source>
</evidence>
<reference evidence="8 9" key="1">
    <citation type="journal article" date="2020" name="Mol. Biol. Evol.">
        <title>Distinct Expression and Methylation Patterns for Genes with Different Fates following a Single Whole-Genome Duplication in Flowering Plants.</title>
        <authorList>
            <person name="Shi T."/>
            <person name="Rahmani R.S."/>
            <person name="Gugger P.F."/>
            <person name="Wang M."/>
            <person name="Li H."/>
            <person name="Zhang Y."/>
            <person name="Li Z."/>
            <person name="Wang Q."/>
            <person name="Van de Peer Y."/>
            <person name="Marchal K."/>
            <person name="Chen J."/>
        </authorList>
    </citation>
    <scope>NUCLEOTIDE SEQUENCE [LARGE SCALE GENOMIC DNA]</scope>
    <source>
        <tissue evidence="8">Leaf</tissue>
    </source>
</reference>
<dbReference type="GO" id="GO:0097027">
    <property type="term" value="F:ubiquitin-protein transferase activator activity"/>
    <property type="evidence" value="ECO:0007669"/>
    <property type="project" value="InterPro"/>
</dbReference>
<dbReference type="Proteomes" id="UP000607653">
    <property type="component" value="Unassembled WGS sequence"/>
</dbReference>
<dbReference type="PANTHER" id="PTHR19918:SF8">
    <property type="entry name" value="FI02843P"/>
    <property type="match status" value="1"/>
</dbReference>
<dbReference type="AlphaFoldDB" id="A0A822Y0I2"/>
<dbReference type="Gene3D" id="2.130.10.10">
    <property type="entry name" value="YVTN repeat-like/Quinoprotein amine dehydrogenase"/>
    <property type="match status" value="1"/>
</dbReference>
<dbReference type="GO" id="GO:0051301">
    <property type="term" value="P:cell division"/>
    <property type="evidence" value="ECO:0007669"/>
    <property type="project" value="UniProtKB-KW"/>
</dbReference>
<keyword evidence="9" id="KW-1185">Reference proteome</keyword>
<dbReference type="PROSITE" id="PS50082">
    <property type="entry name" value="WD_REPEATS_2"/>
    <property type="match status" value="1"/>
</dbReference>
<dbReference type="InterPro" id="IPR015943">
    <property type="entry name" value="WD40/YVTN_repeat-like_dom_sf"/>
</dbReference>
<keyword evidence="1 7" id="KW-0853">WD repeat</keyword>
<dbReference type="InterPro" id="IPR033010">
    <property type="entry name" value="Cdc20/Fizzy"/>
</dbReference>
<dbReference type="PANTHER" id="PTHR19918">
    <property type="entry name" value="CELL DIVISION CYCLE 20 CDC20 FIZZY -RELATED"/>
    <property type="match status" value="1"/>
</dbReference>
<dbReference type="PROSITE" id="PS50294">
    <property type="entry name" value="WD_REPEATS_REGION"/>
    <property type="match status" value="1"/>
</dbReference>
<protein>
    <submittedName>
        <fullName evidence="8">Uncharacterized protein</fullName>
    </submittedName>
</protein>
<keyword evidence="4" id="KW-0498">Mitosis</keyword>
<sequence>MQMCLLSSSKPLCECSRILYTDLLFFLQKQANYPGKDTRQELLLQMCGFPKNQLTLWKYPEMLKITKLNGHASRVLFMAQSPDGCMVASAGANEALRIWKVFGSPDKCAPKKDSGLYPFPSINRISFVLYAWMLQFLHLIFLSSIGSKKNALGSPNHRKFISSSVDLDMGISWIEGECLMEDGHQLLIR</sequence>
<keyword evidence="3" id="KW-0677">Repeat</keyword>
<evidence type="ECO:0000256" key="7">
    <source>
        <dbReference type="PROSITE-ProRule" id="PRU00221"/>
    </source>
</evidence>
<name>A0A822Y0I2_NELNU</name>
<organism evidence="8 9">
    <name type="scientific">Nelumbo nucifera</name>
    <name type="common">Sacred lotus</name>
    <dbReference type="NCBI Taxonomy" id="4432"/>
    <lineage>
        <taxon>Eukaryota</taxon>
        <taxon>Viridiplantae</taxon>
        <taxon>Streptophyta</taxon>
        <taxon>Embryophyta</taxon>
        <taxon>Tracheophyta</taxon>
        <taxon>Spermatophyta</taxon>
        <taxon>Magnoliopsida</taxon>
        <taxon>Proteales</taxon>
        <taxon>Nelumbonaceae</taxon>
        <taxon>Nelumbo</taxon>
    </lineage>
</organism>
<evidence type="ECO:0000256" key="5">
    <source>
        <dbReference type="ARBA" id="ARBA00023306"/>
    </source>
</evidence>
<comment type="caution">
    <text evidence="8">The sequence shown here is derived from an EMBL/GenBank/DDBJ whole genome shotgun (WGS) entry which is preliminary data.</text>
</comment>
<dbReference type="GO" id="GO:0010997">
    <property type="term" value="F:anaphase-promoting complex binding"/>
    <property type="evidence" value="ECO:0007669"/>
    <property type="project" value="InterPro"/>
</dbReference>
<evidence type="ECO:0000256" key="6">
    <source>
        <dbReference type="ARBA" id="ARBA00023425"/>
    </source>
</evidence>
<evidence type="ECO:0000256" key="2">
    <source>
        <dbReference type="ARBA" id="ARBA00022618"/>
    </source>
</evidence>
<dbReference type="EMBL" id="DUZY01000001">
    <property type="protein sequence ID" value="DAD24756.1"/>
    <property type="molecule type" value="Genomic_DNA"/>
</dbReference>
<evidence type="ECO:0000256" key="1">
    <source>
        <dbReference type="ARBA" id="ARBA00022574"/>
    </source>
</evidence>
<dbReference type="SMART" id="SM00320">
    <property type="entry name" value="WD40"/>
    <property type="match status" value="1"/>
</dbReference>
<feature type="repeat" description="WD" evidence="7">
    <location>
        <begin position="68"/>
        <end position="101"/>
    </location>
</feature>
<keyword evidence="2" id="KW-0132">Cell division</keyword>
<evidence type="ECO:0000256" key="4">
    <source>
        <dbReference type="ARBA" id="ARBA00022776"/>
    </source>
</evidence>